<organism evidence="1 2">
    <name type="scientific">Rotaria magnacalcarata</name>
    <dbReference type="NCBI Taxonomy" id="392030"/>
    <lineage>
        <taxon>Eukaryota</taxon>
        <taxon>Metazoa</taxon>
        <taxon>Spiralia</taxon>
        <taxon>Gnathifera</taxon>
        <taxon>Rotifera</taxon>
        <taxon>Eurotatoria</taxon>
        <taxon>Bdelloidea</taxon>
        <taxon>Philodinida</taxon>
        <taxon>Philodinidae</taxon>
        <taxon>Rotaria</taxon>
    </lineage>
</organism>
<dbReference type="AlphaFoldDB" id="A0A819KVT6"/>
<gene>
    <name evidence="1" type="ORF">OVN521_LOCUS12330</name>
</gene>
<evidence type="ECO:0000313" key="1">
    <source>
        <dbReference type="EMBL" id="CAF3952506.1"/>
    </source>
</evidence>
<comment type="caution">
    <text evidence="1">The sequence shown here is derived from an EMBL/GenBank/DDBJ whole genome shotgun (WGS) entry which is preliminary data.</text>
</comment>
<dbReference type="Proteomes" id="UP000663866">
    <property type="component" value="Unassembled WGS sequence"/>
</dbReference>
<dbReference type="EMBL" id="CAJOBG010001715">
    <property type="protein sequence ID" value="CAF3952506.1"/>
    <property type="molecule type" value="Genomic_DNA"/>
</dbReference>
<evidence type="ECO:0000313" key="2">
    <source>
        <dbReference type="Proteomes" id="UP000663866"/>
    </source>
</evidence>
<name>A0A819KVT6_9BILA</name>
<proteinExistence type="predicted"/>
<keyword evidence="2" id="KW-1185">Reference proteome</keyword>
<reference evidence="1" key="1">
    <citation type="submission" date="2021-02" db="EMBL/GenBank/DDBJ databases">
        <authorList>
            <person name="Nowell W R."/>
        </authorList>
    </citation>
    <scope>NUCLEOTIDE SEQUENCE</scope>
</reference>
<protein>
    <submittedName>
        <fullName evidence="1">Uncharacterized protein</fullName>
    </submittedName>
</protein>
<sequence>MSSRPQKSSLRDFMLMHAHTRAYLCSDDEIFDLYNKLIYLTSFEKATLTSWSADCNVDKGLNLYLQHHRQWQILALTPHLDDLGRALAQLDINQNYIQCPNKTNELLFEQSFIISNATALHVYRSLIYGNLK</sequence>
<accession>A0A819KVT6</accession>